<evidence type="ECO:0008006" key="3">
    <source>
        <dbReference type="Google" id="ProtNLM"/>
    </source>
</evidence>
<organism evidence="1 2">
    <name type="scientific">Candidatus Ornithospirochaeta stercoripullorum</name>
    <dbReference type="NCBI Taxonomy" id="2840899"/>
    <lineage>
        <taxon>Bacteria</taxon>
        <taxon>Pseudomonadati</taxon>
        <taxon>Spirochaetota</taxon>
        <taxon>Spirochaetia</taxon>
        <taxon>Spirochaetales</taxon>
        <taxon>Spirochaetaceae</taxon>
        <taxon>Spirochaetaceae incertae sedis</taxon>
        <taxon>Candidatus Ornithospirochaeta</taxon>
    </lineage>
</organism>
<accession>A0A9D9DZ63</accession>
<dbReference type="EMBL" id="JADIMT010000053">
    <property type="protein sequence ID" value="MBO8436188.1"/>
    <property type="molecule type" value="Genomic_DNA"/>
</dbReference>
<proteinExistence type="predicted"/>
<sequence>MNRIFQFAFSKIRGVKVYALVGRSGTGKSYHSKLVAAKYHIDLIIDDGLLIRGDRILAGHSAKRDPNFIAAVRTAVFDDDDHRNEVMSALLKERYKRILIIGTSEKMANKIAKRLELPPPEKIIHIEDVASEEEIETAMRIRYTEGKHVIPVPSIEVTRSAPQIVYDSMKVFMGRKGHMKRNQTYEKTIVRPEFSRPDKEELSEAVLTQMVKHAIGEYDPVMKVKKVRGVRNADSTYSISVTLQLPARHYMGTTISDLQEYITDCIEKYGGVMVKTVNIEIEEWG</sequence>
<comment type="caution">
    <text evidence="1">The sequence shown here is derived from an EMBL/GenBank/DDBJ whole genome shotgun (WGS) entry which is preliminary data.</text>
</comment>
<dbReference type="SUPFAM" id="SSF52540">
    <property type="entry name" value="P-loop containing nucleoside triphosphate hydrolases"/>
    <property type="match status" value="1"/>
</dbReference>
<evidence type="ECO:0000313" key="2">
    <source>
        <dbReference type="Proteomes" id="UP000823615"/>
    </source>
</evidence>
<reference evidence="1" key="2">
    <citation type="journal article" date="2021" name="PeerJ">
        <title>Extensive microbial diversity within the chicken gut microbiome revealed by metagenomics and culture.</title>
        <authorList>
            <person name="Gilroy R."/>
            <person name="Ravi A."/>
            <person name="Getino M."/>
            <person name="Pursley I."/>
            <person name="Horton D.L."/>
            <person name="Alikhan N.F."/>
            <person name="Baker D."/>
            <person name="Gharbi K."/>
            <person name="Hall N."/>
            <person name="Watson M."/>
            <person name="Adriaenssens E.M."/>
            <person name="Foster-Nyarko E."/>
            <person name="Jarju S."/>
            <person name="Secka A."/>
            <person name="Antonio M."/>
            <person name="Oren A."/>
            <person name="Chaudhuri R.R."/>
            <person name="La Ragione R."/>
            <person name="Hildebrand F."/>
            <person name="Pallen M.J."/>
        </authorList>
    </citation>
    <scope>NUCLEOTIDE SEQUENCE</scope>
    <source>
        <strain evidence="1">7293</strain>
    </source>
</reference>
<gene>
    <name evidence="1" type="ORF">IAA97_04345</name>
</gene>
<reference evidence="1" key="1">
    <citation type="submission" date="2020-10" db="EMBL/GenBank/DDBJ databases">
        <authorList>
            <person name="Gilroy R."/>
        </authorList>
    </citation>
    <scope>NUCLEOTIDE SEQUENCE</scope>
    <source>
        <strain evidence="1">7293</strain>
    </source>
</reference>
<protein>
    <recommendedName>
        <fullName evidence="3">Asp23/Gls24 family envelope stress response protein</fullName>
    </recommendedName>
</protein>
<dbReference type="InterPro" id="IPR027417">
    <property type="entry name" value="P-loop_NTPase"/>
</dbReference>
<evidence type="ECO:0000313" key="1">
    <source>
        <dbReference type="EMBL" id="MBO8436188.1"/>
    </source>
</evidence>
<dbReference type="Proteomes" id="UP000823615">
    <property type="component" value="Unassembled WGS sequence"/>
</dbReference>
<name>A0A9D9DZ63_9SPIO</name>
<dbReference type="AlphaFoldDB" id="A0A9D9DZ63"/>